<dbReference type="GO" id="GO:1902600">
    <property type="term" value="P:proton transmembrane transport"/>
    <property type="evidence" value="ECO:0007669"/>
    <property type="project" value="TreeGrafter"/>
</dbReference>
<name>A0AAD6DFT5_9EURO</name>
<dbReference type="Pfam" id="PF10173">
    <property type="entry name" value="Mit_KHE1"/>
    <property type="match status" value="1"/>
</dbReference>
<evidence type="ECO:0000313" key="2">
    <source>
        <dbReference type="Proteomes" id="UP001216150"/>
    </source>
</evidence>
<sequence length="280" mass="32203">MRLFLIPISTRRALIYGRPLRRDAAKELSLLDRATTKAAQTWAGWEEAEKGWKKHLVTWGNKVQQRIPFEEWGLKSIPSLTTQRRADEHLIPGNTLRLEKIPGLLHKIATERQEFHRKKMWWSFGIAPFTAPLGLIPVSKHLRRLSTGRVPNIPFFYLVYRGWSHWRALNGSRHLEFLVDKNLIDPISLPALEQLYAKRASRTLDGVQTDTSGPDMVDGMEKSEDRVLLKMSDAKKLATIFEAPELALEAERAIIQVGEQLEAKEKQRNEEDPKNTKKNS</sequence>
<dbReference type="PANTHER" id="PTHR28062:SF1">
    <property type="entry name" value="TRANSMEMBRANE PROTEIN"/>
    <property type="match status" value="1"/>
</dbReference>
<comment type="caution">
    <text evidence="1">The sequence shown here is derived from an EMBL/GenBank/DDBJ whole genome shotgun (WGS) entry which is preliminary data.</text>
</comment>
<dbReference type="EMBL" id="JAQJAC010000008">
    <property type="protein sequence ID" value="KAJ5575048.1"/>
    <property type="molecule type" value="Genomic_DNA"/>
</dbReference>
<evidence type="ECO:0000313" key="1">
    <source>
        <dbReference type="EMBL" id="KAJ5575048.1"/>
    </source>
</evidence>
<dbReference type="GO" id="GO:0006813">
    <property type="term" value="P:potassium ion transport"/>
    <property type="evidence" value="ECO:0007669"/>
    <property type="project" value="TreeGrafter"/>
</dbReference>
<dbReference type="AlphaFoldDB" id="A0AAD6DFT5"/>
<reference evidence="1 2" key="1">
    <citation type="journal article" date="2023" name="IMA Fungus">
        <title>Comparative genomic study of the Penicillium genus elucidates a diverse pangenome and 15 lateral gene transfer events.</title>
        <authorList>
            <person name="Petersen C."/>
            <person name="Sorensen T."/>
            <person name="Nielsen M.R."/>
            <person name="Sondergaard T.E."/>
            <person name="Sorensen J.L."/>
            <person name="Fitzpatrick D.A."/>
            <person name="Frisvad J.C."/>
            <person name="Nielsen K.L."/>
        </authorList>
    </citation>
    <scope>NUCLEOTIDE SEQUENCE [LARGE SCALE GENOMIC DNA]</scope>
    <source>
        <strain evidence="1 2">IBT 29057</strain>
    </source>
</reference>
<keyword evidence="2" id="KW-1185">Reference proteome</keyword>
<dbReference type="Proteomes" id="UP001216150">
    <property type="component" value="Unassembled WGS sequence"/>
</dbReference>
<accession>A0AAD6DFT5</accession>
<proteinExistence type="predicted"/>
<protein>
    <recommendedName>
        <fullName evidence="3">Mitochondrial K+-H+ exchange-related-domain-containing protein</fullName>
    </recommendedName>
</protein>
<gene>
    <name evidence="1" type="ORF">N7450_008947</name>
</gene>
<dbReference type="PANTHER" id="PTHR28062">
    <property type="entry name" value="K+-H+ EXCHANGE-LIKE PROTEIN"/>
    <property type="match status" value="1"/>
</dbReference>
<dbReference type="GO" id="GO:0005743">
    <property type="term" value="C:mitochondrial inner membrane"/>
    <property type="evidence" value="ECO:0007669"/>
    <property type="project" value="TreeGrafter"/>
</dbReference>
<evidence type="ECO:0008006" key="3">
    <source>
        <dbReference type="Google" id="ProtNLM"/>
    </source>
</evidence>
<organism evidence="1 2">
    <name type="scientific">Penicillium hetheringtonii</name>
    <dbReference type="NCBI Taxonomy" id="911720"/>
    <lineage>
        <taxon>Eukaryota</taxon>
        <taxon>Fungi</taxon>
        <taxon>Dikarya</taxon>
        <taxon>Ascomycota</taxon>
        <taxon>Pezizomycotina</taxon>
        <taxon>Eurotiomycetes</taxon>
        <taxon>Eurotiomycetidae</taxon>
        <taxon>Eurotiales</taxon>
        <taxon>Aspergillaceae</taxon>
        <taxon>Penicillium</taxon>
    </lineage>
</organism>
<dbReference type="InterPro" id="IPR018786">
    <property type="entry name" value="Mit_KHE1"/>
</dbReference>